<proteinExistence type="inferred from homology"/>
<evidence type="ECO:0000256" key="1">
    <source>
        <dbReference type="ARBA" id="ARBA00004952"/>
    </source>
</evidence>
<evidence type="ECO:0000256" key="2">
    <source>
        <dbReference type="ARBA" id="ARBA00010897"/>
    </source>
</evidence>
<dbReference type="SUPFAM" id="SSF51690">
    <property type="entry name" value="Nicotinate/Quinolinate PRTase C-terminal domain-like"/>
    <property type="match status" value="1"/>
</dbReference>
<dbReference type="Pfam" id="PF17767">
    <property type="entry name" value="NAPRTase_N"/>
    <property type="match status" value="1"/>
</dbReference>
<dbReference type="HAMAP" id="MF_00570">
    <property type="entry name" value="NAPRTase"/>
    <property type="match status" value="1"/>
</dbReference>
<dbReference type="GO" id="GO:0005829">
    <property type="term" value="C:cytosol"/>
    <property type="evidence" value="ECO:0007669"/>
    <property type="project" value="TreeGrafter"/>
</dbReference>
<comment type="function">
    <text evidence="7 8">Catalyzes the synthesis of beta-nicotinate D-ribonucleotide from nicotinate and 5-phospho-D-ribose 1-phosphate at the expense of ATP.</text>
</comment>
<dbReference type="InterPro" id="IPR006406">
    <property type="entry name" value="Nic_PRibTrfase"/>
</dbReference>
<dbReference type="NCBIfam" id="TIGR01514">
    <property type="entry name" value="NAPRTase"/>
    <property type="match status" value="1"/>
</dbReference>
<keyword evidence="11" id="KW-0328">Glycosyltransferase</keyword>
<dbReference type="SUPFAM" id="SSF54675">
    <property type="entry name" value="Nicotinate/Quinolinate PRTase N-terminal domain-like"/>
    <property type="match status" value="1"/>
</dbReference>
<keyword evidence="11" id="KW-0808">Transferase</keyword>
<dbReference type="PANTHER" id="PTHR11098">
    <property type="entry name" value="NICOTINATE PHOSPHORIBOSYLTRANSFERASE"/>
    <property type="match status" value="1"/>
</dbReference>
<evidence type="ECO:0000256" key="3">
    <source>
        <dbReference type="ARBA" id="ARBA00013236"/>
    </source>
</evidence>
<accession>A0AAW9SJF8</accession>
<keyword evidence="6 7" id="KW-0662">Pyridine nucleotide biosynthesis</keyword>
<evidence type="ECO:0000259" key="9">
    <source>
        <dbReference type="Pfam" id="PF04095"/>
    </source>
</evidence>
<reference evidence="11 12" key="1">
    <citation type="submission" date="2024-05" db="EMBL/GenBank/DDBJ databases">
        <title>Genome sequence of Ponticoccus litoralis KCCM 90028.</title>
        <authorList>
            <person name="Kim J.M."/>
            <person name="Lee J.K."/>
            <person name="Choi B.J."/>
            <person name="Bayburt H."/>
            <person name="Baek J.H."/>
            <person name="Jeon C.O."/>
        </authorList>
    </citation>
    <scope>NUCLEOTIDE SEQUENCE [LARGE SCALE GENOMIC DNA]</scope>
    <source>
        <strain evidence="11 12">KCCM 90028</strain>
    </source>
</reference>
<dbReference type="InterPro" id="IPR007229">
    <property type="entry name" value="Nic_PRibTrfase-Fam"/>
</dbReference>
<feature type="domain" description="Nicotinate phosphoribosyltransferase N-terminal" evidence="10">
    <location>
        <begin position="22"/>
        <end position="145"/>
    </location>
</feature>
<protein>
    <recommendedName>
        <fullName evidence="3 7">Nicotinate phosphoribosyltransferase</fullName>
        <shortName evidence="7">NAPRTase</shortName>
        <ecNumber evidence="3 7">6.3.4.21</ecNumber>
    </recommendedName>
</protein>
<comment type="catalytic activity">
    <reaction evidence="7 8">
        <text>5-phospho-alpha-D-ribose 1-diphosphate + nicotinate + ATP + H2O = nicotinate beta-D-ribonucleotide + ADP + phosphate + diphosphate</text>
        <dbReference type="Rhea" id="RHEA:36163"/>
        <dbReference type="ChEBI" id="CHEBI:15377"/>
        <dbReference type="ChEBI" id="CHEBI:30616"/>
        <dbReference type="ChEBI" id="CHEBI:32544"/>
        <dbReference type="ChEBI" id="CHEBI:33019"/>
        <dbReference type="ChEBI" id="CHEBI:43474"/>
        <dbReference type="ChEBI" id="CHEBI:57502"/>
        <dbReference type="ChEBI" id="CHEBI:58017"/>
        <dbReference type="ChEBI" id="CHEBI:456216"/>
        <dbReference type="EC" id="6.3.4.21"/>
    </reaction>
</comment>
<dbReference type="InterPro" id="IPR040727">
    <property type="entry name" value="NAPRTase_N"/>
</dbReference>
<name>A0AAW9SJF8_9RHOB</name>
<dbReference type="InterPro" id="IPR041525">
    <property type="entry name" value="N/Namide_PRibTrfase"/>
</dbReference>
<evidence type="ECO:0000313" key="12">
    <source>
        <dbReference type="Proteomes" id="UP001428774"/>
    </source>
</evidence>
<evidence type="ECO:0000256" key="7">
    <source>
        <dbReference type="HAMAP-Rule" id="MF_00570"/>
    </source>
</evidence>
<gene>
    <name evidence="7 11" type="primary">pncB</name>
    <name evidence="11" type="ORF">ABFB10_08930</name>
</gene>
<dbReference type="PANTHER" id="PTHR11098:SF1">
    <property type="entry name" value="NICOTINATE PHOSPHORIBOSYLTRANSFERASE"/>
    <property type="match status" value="1"/>
</dbReference>
<dbReference type="GO" id="GO:0004516">
    <property type="term" value="F:nicotinate phosphoribosyltransferase activity"/>
    <property type="evidence" value="ECO:0007669"/>
    <property type="project" value="UniProtKB-UniRule"/>
</dbReference>
<evidence type="ECO:0000256" key="5">
    <source>
        <dbReference type="ARBA" id="ARBA00022598"/>
    </source>
</evidence>
<dbReference type="Pfam" id="PF04095">
    <property type="entry name" value="NAPRTase"/>
    <property type="match status" value="1"/>
</dbReference>
<evidence type="ECO:0000256" key="4">
    <source>
        <dbReference type="ARBA" id="ARBA00022553"/>
    </source>
</evidence>
<dbReference type="EMBL" id="JBDNCH010000002">
    <property type="protein sequence ID" value="MEN9061144.1"/>
    <property type="molecule type" value="Genomic_DNA"/>
</dbReference>
<dbReference type="InterPro" id="IPR036068">
    <property type="entry name" value="Nicotinate_pribotase-like_C"/>
</dbReference>
<feature type="domain" description="Nicotinate/nicotinamide phosphoribosyltransferase" evidence="9">
    <location>
        <begin position="187"/>
        <end position="420"/>
    </location>
</feature>
<evidence type="ECO:0000259" key="10">
    <source>
        <dbReference type="Pfam" id="PF17767"/>
    </source>
</evidence>
<keyword evidence="4 7" id="KW-0597">Phosphoprotein</keyword>
<keyword evidence="12" id="KW-1185">Reference proteome</keyword>
<comment type="pathway">
    <text evidence="1 7 8">Cofactor biosynthesis; NAD(+) biosynthesis; nicotinate D-ribonucleotide from nicotinate: step 1/1.</text>
</comment>
<dbReference type="NCBIfam" id="NF003704">
    <property type="entry name" value="PRK05321.1"/>
    <property type="match status" value="1"/>
</dbReference>
<dbReference type="EC" id="6.3.4.21" evidence="3 7"/>
<evidence type="ECO:0000256" key="8">
    <source>
        <dbReference type="RuleBase" id="RU003838"/>
    </source>
</evidence>
<dbReference type="GO" id="GO:0034355">
    <property type="term" value="P:NAD+ biosynthetic process via the salvage pathway"/>
    <property type="evidence" value="ECO:0007669"/>
    <property type="project" value="TreeGrafter"/>
</dbReference>
<comment type="similarity">
    <text evidence="2 7 8">Belongs to the NAPRTase family.</text>
</comment>
<evidence type="ECO:0000256" key="6">
    <source>
        <dbReference type="ARBA" id="ARBA00022642"/>
    </source>
</evidence>
<evidence type="ECO:0000313" key="11">
    <source>
        <dbReference type="EMBL" id="MEN9061144.1"/>
    </source>
</evidence>
<comment type="caution">
    <text evidence="11">The sequence shown here is derived from an EMBL/GenBank/DDBJ whole genome shotgun (WGS) entry which is preliminary data.</text>
</comment>
<dbReference type="Gene3D" id="3.20.140.10">
    <property type="entry name" value="nicotinate phosphoribosyltransferase"/>
    <property type="match status" value="1"/>
</dbReference>
<dbReference type="Proteomes" id="UP001428774">
    <property type="component" value="Unassembled WGS sequence"/>
</dbReference>
<comment type="PTM">
    <text evidence="7 8">Transiently phosphorylated on a His residue during the reaction cycle. Phosphorylation strongly increases the affinity for substrates and increases the rate of nicotinate D-ribonucleotide production. Dephosphorylation regenerates the low-affinity form of the enzyme, leading to product release.</text>
</comment>
<organism evidence="11 12">
    <name type="scientific">Ponticoccus litoralis</name>
    <dbReference type="NCBI Taxonomy" id="422297"/>
    <lineage>
        <taxon>Bacteria</taxon>
        <taxon>Pseudomonadati</taxon>
        <taxon>Pseudomonadota</taxon>
        <taxon>Alphaproteobacteria</taxon>
        <taxon>Rhodobacterales</taxon>
        <taxon>Roseobacteraceae</taxon>
        <taxon>Ponticoccus</taxon>
    </lineage>
</organism>
<dbReference type="RefSeq" id="WP_347166243.1">
    <property type="nucleotide sequence ID" value="NZ_JBDNCH010000002.1"/>
</dbReference>
<dbReference type="GO" id="GO:0016757">
    <property type="term" value="F:glycosyltransferase activity"/>
    <property type="evidence" value="ECO:0007669"/>
    <property type="project" value="UniProtKB-KW"/>
</dbReference>
<feature type="modified residue" description="Phosphohistidine; by autocatalysis" evidence="7">
    <location>
        <position position="239"/>
    </location>
</feature>
<dbReference type="PIRSF" id="PIRSF000484">
    <property type="entry name" value="NAPRT"/>
    <property type="match status" value="1"/>
</dbReference>
<keyword evidence="5 7" id="KW-0436">Ligase</keyword>
<dbReference type="AlphaFoldDB" id="A0AAW9SJF8"/>
<sequence length="429" mass="49397">MDIATRVWNHKWKIDPIVRSLIDTDFYKLLMCQSVFRNRRDTQVTFSLINRTQSVPLAKLIDEGELREQLDHIRSLSLSRGESTWLRGNTFYGKRQMFRPDFMEWFEGLRLPAYHLERVGDQYELTFEGNWPEVMMWEIPALAVLMELRGRAVLHDMARFELQVLYARAMTKLWEKVERLRTVPELRIADFGTRRRHSFLWQDWCVQAMLEGLGPEFVGTSNCLIAKNRDLEAIGTNAHELPMVYAALADGDAALARAPYDVLADWHEEHEGNLRMILPDTYGTEGFLKRAPDWLAGWTGIRIDSGDPATGAEVAIRWWQERGEDPRDKLIIFSDGLDEEKILELYAQFAGRVRISFGWGTLLTNDFRGLTPGDRLAPFSLVCKAVSADGRPTVKLSDNPNKAMGPVEEIERYKRVFDVGQQDAMEVVV</sequence>